<dbReference type="Proteomes" id="UP000199029">
    <property type="component" value="Unassembled WGS sequence"/>
</dbReference>
<dbReference type="RefSeq" id="WP_092675938.1">
    <property type="nucleotide sequence ID" value="NZ_FOXS01000004.1"/>
</dbReference>
<sequence>MKDRITAMFIAFFLGSFGGQYFYLGKIGKGIACLLLCWTFIPSVIGFYHTIIWLMMSDEDFNNEYNNGMRPAAGYNYTPGSSVSDELAKLFILKEKGAITEQEYNARKARLLAQ</sequence>
<evidence type="ECO:0000313" key="9">
    <source>
        <dbReference type="Proteomes" id="UP000199029"/>
    </source>
</evidence>
<accession>A0A1I5ZYE1</accession>
<dbReference type="InterPro" id="IPR007829">
    <property type="entry name" value="TM2"/>
</dbReference>
<keyword evidence="3 5" id="KW-1133">Transmembrane helix</keyword>
<dbReference type="STRING" id="1227077.SAMN04515668_3309"/>
<evidence type="ECO:0000256" key="3">
    <source>
        <dbReference type="ARBA" id="ARBA00022989"/>
    </source>
</evidence>
<evidence type="ECO:0000256" key="1">
    <source>
        <dbReference type="ARBA" id="ARBA00004141"/>
    </source>
</evidence>
<evidence type="ECO:0000256" key="2">
    <source>
        <dbReference type="ARBA" id="ARBA00022692"/>
    </source>
</evidence>
<keyword evidence="2 5" id="KW-0812">Transmembrane</keyword>
<evidence type="ECO:0000256" key="5">
    <source>
        <dbReference type="SAM" id="Phobius"/>
    </source>
</evidence>
<feature type="transmembrane region" description="Helical" evidence="5">
    <location>
        <begin position="6"/>
        <end position="24"/>
    </location>
</feature>
<keyword evidence="9" id="KW-1185">Reference proteome</keyword>
<dbReference type="InterPro" id="IPR018649">
    <property type="entry name" value="SHOCT"/>
</dbReference>
<dbReference type="Pfam" id="PF05154">
    <property type="entry name" value="TM2"/>
    <property type="match status" value="1"/>
</dbReference>
<dbReference type="EMBL" id="FOXS01000004">
    <property type="protein sequence ID" value="SFQ61448.1"/>
    <property type="molecule type" value="Genomic_DNA"/>
</dbReference>
<organism evidence="8 9">
    <name type="scientific">Hymenobacter arizonensis</name>
    <name type="common">Siccationidurans arizonensis</name>
    <dbReference type="NCBI Taxonomy" id="1227077"/>
    <lineage>
        <taxon>Bacteria</taxon>
        <taxon>Pseudomonadati</taxon>
        <taxon>Bacteroidota</taxon>
        <taxon>Cytophagia</taxon>
        <taxon>Cytophagales</taxon>
        <taxon>Hymenobacteraceae</taxon>
        <taxon>Hymenobacter</taxon>
    </lineage>
</organism>
<gene>
    <name evidence="8" type="ORF">SAMN04515668_3309</name>
</gene>
<evidence type="ECO:0000259" key="7">
    <source>
        <dbReference type="Pfam" id="PF09851"/>
    </source>
</evidence>
<dbReference type="GO" id="GO:0016020">
    <property type="term" value="C:membrane"/>
    <property type="evidence" value="ECO:0007669"/>
    <property type="project" value="UniProtKB-SubCell"/>
</dbReference>
<feature type="transmembrane region" description="Helical" evidence="5">
    <location>
        <begin position="31"/>
        <end position="56"/>
    </location>
</feature>
<evidence type="ECO:0000259" key="6">
    <source>
        <dbReference type="Pfam" id="PF05154"/>
    </source>
</evidence>
<dbReference type="Pfam" id="PF09851">
    <property type="entry name" value="SHOCT"/>
    <property type="match status" value="1"/>
</dbReference>
<reference evidence="9" key="1">
    <citation type="submission" date="2016-10" db="EMBL/GenBank/DDBJ databases">
        <authorList>
            <person name="Varghese N."/>
            <person name="Submissions S."/>
        </authorList>
    </citation>
    <scope>NUCLEOTIDE SEQUENCE [LARGE SCALE GENOMIC DNA]</scope>
    <source>
        <strain evidence="9">OR362-8,ATCC BAA-1266,JCM 13504</strain>
    </source>
</reference>
<dbReference type="AlphaFoldDB" id="A0A1I5ZYE1"/>
<feature type="domain" description="SHOCT" evidence="7">
    <location>
        <begin position="85"/>
        <end position="112"/>
    </location>
</feature>
<feature type="domain" description="TM2" evidence="6">
    <location>
        <begin position="2"/>
        <end position="50"/>
    </location>
</feature>
<name>A0A1I5ZYE1_HYMAR</name>
<keyword evidence="4 5" id="KW-0472">Membrane</keyword>
<dbReference type="OrthoDB" id="9816361at2"/>
<protein>
    <submittedName>
        <fullName evidence="8">TM2 domain-containing membrane protein YozV</fullName>
    </submittedName>
</protein>
<evidence type="ECO:0000256" key="4">
    <source>
        <dbReference type="ARBA" id="ARBA00023136"/>
    </source>
</evidence>
<comment type="subcellular location">
    <subcellularLocation>
        <location evidence="1">Membrane</location>
        <topology evidence="1">Multi-pass membrane protein</topology>
    </subcellularLocation>
</comment>
<evidence type="ECO:0000313" key="8">
    <source>
        <dbReference type="EMBL" id="SFQ61448.1"/>
    </source>
</evidence>
<proteinExistence type="predicted"/>